<evidence type="ECO:0000256" key="1">
    <source>
        <dbReference type="SAM" id="Phobius"/>
    </source>
</evidence>
<dbReference type="KEGG" id="mpi:Mpet_2697"/>
<feature type="transmembrane region" description="Helical" evidence="1">
    <location>
        <begin position="72"/>
        <end position="93"/>
    </location>
</feature>
<dbReference type="RefSeq" id="WP_013330613.1">
    <property type="nucleotide sequence ID" value="NC_014507.1"/>
</dbReference>
<gene>
    <name evidence="2" type="ordered locus">Mpet_2697</name>
</gene>
<keyword evidence="1" id="KW-0472">Membrane</keyword>
<dbReference type="EMBL" id="CP002117">
    <property type="protein sequence ID" value="ADN37440.1"/>
    <property type="molecule type" value="Genomic_DNA"/>
</dbReference>
<dbReference type="Pfam" id="PF03729">
    <property type="entry name" value="DUF308"/>
    <property type="match status" value="2"/>
</dbReference>
<name>E1RGC6_METP4</name>
<reference evidence="2 3" key="1">
    <citation type="journal article" date="2010" name="Stand. Genomic Sci.">
        <title>Complete genome sequence of Methanoplanus petrolearius type strain (SEBR 4847).</title>
        <authorList>
            <person name="Brambilla E."/>
            <person name="Djao O.D."/>
            <person name="Daligault H."/>
            <person name="Lapidus A."/>
            <person name="Lucas S."/>
            <person name="Hammon N."/>
            <person name="Nolan M."/>
            <person name="Tice H."/>
            <person name="Cheng J.F."/>
            <person name="Han C."/>
            <person name="Tapia R."/>
            <person name="Goodwin L."/>
            <person name="Pitluck S."/>
            <person name="Liolios K."/>
            <person name="Ivanova N."/>
            <person name="Mavromatis K."/>
            <person name="Mikhailova N."/>
            <person name="Pati A."/>
            <person name="Chen A."/>
            <person name="Palaniappan K."/>
            <person name="Land M."/>
            <person name="Hauser L."/>
            <person name="Chang Y.J."/>
            <person name="Jeffries C.D."/>
            <person name="Rohde M."/>
            <person name="Spring S."/>
            <person name="Sikorski J."/>
            <person name="Goker M."/>
            <person name="Woyke T."/>
            <person name="Bristow J."/>
            <person name="Eisen J.A."/>
            <person name="Markowitz V."/>
            <person name="Hugenholtz P."/>
            <person name="Kyrpides N.C."/>
            <person name="Klenk H.P."/>
        </authorList>
    </citation>
    <scope>NUCLEOTIDE SEQUENCE [LARGE SCALE GENOMIC DNA]</scope>
    <source>
        <strain evidence="3">DSM 11571 / OCM 486 / SEBR 4847</strain>
    </source>
</reference>
<dbReference type="eggNOG" id="arCOG03582">
    <property type="taxonomic scope" value="Archaea"/>
</dbReference>
<dbReference type="InterPro" id="IPR005325">
    <property type="entry name" value="DUF308_memb"/>
</dbReference>
<protein>
    <submittedName>
        <fullName evidence="2">Uncharacterized protein</fullName>
    </submittedName>
</protein>
<dbReference type="PANTHER" id="PTHR34989">
    <property type="entry name" value="PROTEIN HDED"/>
    <property type="match status" value="1"/>
</dbReference>
<organism evidence="2 3">
    <name type="scientific">Methanolacinia petrolearia (strain DSM 11571 / OCM 486 / SEBR 4847)</name>
    <name type="common">Methanoplanus petrolearius</name>
    <dbReference type="NCBI Taxonomy" id="679926"/>
    <lineage>
        <taxon>Archaea</taxon>
        <taxon>Methanobacteriati</taxon>
        <taxon>Methanobacteriota</taxon>
        <taxon>Stenosarchaea group</taxon>
        <taxon>Methanomicrobia</taxon>
        <taxon>Methanomicrobiales</taxon>
        <taxon>Methanomicrobiaceae</taxon>
        <taxon>Methanolacinia</taxon>
    </lineage>
</organism>
<accession>E1RGC6</accession>
<dbReference type="GO" id="GO:0005886">
    <property type="term" value="C:plasma membrane"/>
    <property type="evidence" value="ECO:0007669"/>
    <property type="project" value="TreeGrafter"/>
</dbReference>
<dbReference type="PANTHER" id="PTHR34989:SF1">
    <property type="entry name" value="PROTEIN HDED"/>
    <property type="match status" value="1"/>
</dbReference>
<proteinExistence type="predicted"/>
<keyword evidence="3" id="KW-1185">Reference proteome</keyword>
<evidence type="ECO:0000313" key="3">
    <source>
        <dbReference type="Proteomes" id="UP000006565"/>
    </source>
</evidence>
<dbReference type="OrthoDB" id="112084at2157"/>
<dbReference type="Proteomes" id="UP000006565">
    <property type="component" value="Chromosome"/>
</dbReference>
<sequence precursor="true">MDNESGFLGNPMNFTPEWWTFVLMGICALILGGLAFAMPLWFAEFFGLFIGFLVIIYSIITLVQGIKSKEGAGASIALILLAIIGIIIGFLIVTSALAAFLLTTYLIAFWMLMIAFSDIWMAFTGSAGTGYKILLAIAGVFALIIGFYILMFPILGTGIMIQVISIFAMVWGIFMIITGLAGKGASAAVAAETN</sequence>
<keyword evidence="1" id="KW-1133">Transmembrane helix</keyword>
<dbReference type="InterPro" id="IPR052712">
    <property type="entry name" value="Acid_resist_chaperone_HdeD"/>
</dbReference>
<feature type="transmembrane region" description="Helical" evidence="1">
    <location>
        <begin position="133"/>
        <end position="152"/>
    </location>
</feature>
<dbReference type="GeneID" id="9745192"/>
<keyword evidence="1" id="KW-0812">Transmembrane</keyword>
<dbReference type="AlphaFoldDB" id="E1RGC6"/>
<dbReference type="STRING" id="679926.Mpet_2697"/>
<evidence type="ECO:0000313" key="2">
    <source>
        <dbReference type="EMBL" id="ADN37440.1"/>
    </source>
</evidence>
<feature type="transmembrane region" description="Helical" evidence="1">
    <location>
        <begin position="159"/>
        <end position="181"/>
    </location>
</feature>
<feature type="transmembrane region" description="Helical" evidence="1">
    <location>
        <begin position="45"/>
        <end position="66"/>
    </location>
</feature>
<feature type="transmembrane region" description="Helical" evidence="1">
    <location>
        <begin position="100"/>
        <end position="121"/>
    </location>
</feature>
<dbReference type="HOGENOM" id="CLU_091585_5_2_2"/>
<feature type="transmembrane region" description="Helical" evidence="1">
    <location>
        <begin position="18"/>
        <end position="38"/>
    </location>
</feature>